<organism evidence="1 2">
    <name type="scientific">Pogonophryne albipinna</name>
    <dbReference type="NCBI Taxonomy" id="1090488"/>
    <lineage>
        <taxon>Eukaryota</taxon>
        <taxon>Metazoa</taxon>
        <taxon>Chordata</taxon>
        <taxon>Craniata</taxon>
        <taxon>Vertebrata</taxon>
        <taxon>Euteleostomi</taxon>
        <taxon>Actinopterygii</taxon>
        <taxon>Neopterygii</taxon>
        <taxon>Teleostei</taxon>
        <taxon>Neoteleostei</taxon>
        <taxon>Acanthomorphata</taxon>
        <taxon>Eupercaria</taxon>
        <taxon>Perciformes</taxon>
        <taxon>Notothenioidei</taxon>
        <taxon>Pogonophryne</taxon>
    </lineage>
</organism>
<accession>A0AAD6A9E9</accession>
<dbReference type="EMBL" id="JAPTMU010000198">
    <property type="protein sequence ID" value="KAJ4920410.1"/>
    <property type="molecule type" value="Genomic_DNA"/>
</dbReference>
<dbReference type="AlphaFoldDB" id="A0AAD6A9E9"/>
<dbReference type="Proteomes" id="UP001219934">
    <property type="component" value="Unassembled WGS sequence"/>
</dbReference>
<sequence>HHQRVIDHMIQRDPDLRTRTQISRTQISRTQISWTQTSNNQISWTQISRTQTSGGGFLLHWGSQSVVPVQVLIAVPVLTAVCGLGSF</sequence>
<name>A0AAD6A9E9_9TELE</name>
<reference evidence="1" key="1">
    <citation type="submission" date="2022-11" db="EMBL/GenBank/DDBJ databases">
        <title>Chromosome-level genome of Pogonophryne albipinna.</title>
        <authorList>
            <person name="Jo E."/>
        </authorList>
    </citation>
    <scope>NUCLEOTIDE SEQUENCE</scope>
    <source>
        <strain evidence="1">SGF0006</strain>
        <tissue evidence="1">Muscle</tissue>
    </source>
</reference>
<keyword evidence="2" id="KW-1185">Reference proteome</keyword>
<feature type="non-terminal residue" evidence="1">
    <location>
        <position position="87"/>
    </location>
</feature>
<protein>
    <submittedName>
        <fullName evidence="1">Uncharacterized protein</fullName>
    </submittedName>
</protein>
<proteinExistence type="predicted"/>
<evidence type="ECO:0000313" key="2">
    <source>
        <dbReference type="Proteomes" id="UP001219934"/>
    </source>
</evidence>
<feature type="non-terminal residue" evidence="1">
    <location>
        <position position="1"/>
    </location>
</feature>
<gene>
    <name evidence="1" type="ORF">JOQ06_005147</name>
</gene>
<evidence type="ECO:0000313" key="1">
    <source>
        <dbReference type="EMBL" id="KAJ4920410.1"/>
    </source>
</evidence>
<comment type="caution">
    <text evidence="1">The sequence shown here is derived from an EMBL/GenBank/DDBJ whole genome shotgun (WGS) entry which is preliminary data.</text>
</comment>